<dbReference type="GO" id="GO:0002758">
    <property type="term" value="P:innate immune response-activating signaling pathway"/>
    <property type="evidence" value="ECO:0007669"/>
    <property type="project" value="UniProtKB-ARBA"/>
</dbReference>
<dbReference type="InterPro" id="IPR036388">
    <property type="entry name" value="WH-like_DNA-bd_sf"/>
</dbReference>
<evidence type="ECO:0000256" key="5">
    <source>
        <dbReference type="ARBA" id="ARBA00022821"/>
    </source>
</evidence>
<dbReference type="Gene3D" id="3.40.50.300">
    <property type="entry name" value="P-loop containing nucleotide triphosphate hydrolases"/>
    <property type="match status" value="1"/>
</dbReference>
<sequence length="1096" mass="124333">MINMELSPISASLGAMGSLPRKLDELLATKHRALQGILMDEIHQLTAHLCILYNFMLKLSDAPHDPPMAARYWMKDVRELSYDMEDFADQFIYTHGRPNKTPKNKTISRVKIHRLPKRCKWRPGITDKISEFRSRAYEAIQRYWRYKFDDCASNPEHSRIGHGRPTILPDPDDLVGIEGPSNELERWLINGEEQLKVVSIVGVAGIGKTTLALKLWGKLHGQFQCGAFVRTAQKPDMRGILRNILLQVRPNQPPNHGEMHHLINDLREYLEDKRYFVIIDELCATSVWDVVNRAFPQSDCCSRIITTTEIMEVALACSGFCPEHIFRMEPLGGNDSEKLLQQRILVSGNQRPQQFNDVMPQIMRSCGGLPLAIIIVARILASLPKKQEQWGSAQNSFDSIFGANITMEGGFMGQILKICFISLPHYLKTCLLYLSTYPEGYLFLKDDLVKQWVAEGFICANKGGDMEEVARSYFDELVSMGLIQLMDINNDYGLLFYSVHQLVLDLITCKSIEQNFITVVDYLQITIPLVDKVRRLSLHFGSATYATTPASTGLSQVRSLFFFGLFNCMPSFTVFKLLRVLTLHFWDDTGTKTLNLTGICELFRLVYLQVTCNVTVKLPDKIAAMEHLETMEINARVLDIPPDIVTLSSLLHLGLRGANLPSGIGCIRSLRTLMYFDIGNSSEDNLWGLGKLTNLRDLHLTYSSSLSSEHLKRNLIALASLLGKLCNLKSLTMAAVTAGTAGTVVLFDGSSGMSAPIFLERLELLPPICIFSRLPKCIGQLRKICIMKVAVRELPMSDIAILTGLPSLTVLWLSVQMAPDGRIVFNDRAFPVLKYFKFRCGVLCMSFMAGAMPNLCRLKLGFNAHIGEKYDNILAGIEHLFTLQYIAAQIGATTDSDWWAARSAINDAIDKHPRCPRSSFQWVDPIEEECRPSEKHYWSQEKVSLGFDINVLLREARSRWLKPSEVYYILLNHEQLQITHEPPNRPPSGSLFLYNSRVNRFFRKDGHAWRRKRDGRTVREAHERLKVGNVHTLSCYYAHGEQNLCFQRRCFRMLEPAYDHIVLVQYREVAEGRYNSTLSNSMLSYLSDIHGNHGST</sequence>
<evidence type="ECO:0000313" key="8">
    <source>
        <dbReference type="EMBL" id="BAK00552.1"/>
    </source>
</evidence>
<dbReference type="PANTHER" id="PTHR23155">
    <property type="entry name" value="DISEASE RESISTANCE PROTEIN RP"/>
    <property type="match status" value="1"/>
</dbReference>
<dbReference type="InterPro" id="IPR027417">
    <property type="entry name" value="P-loop_NTPase"/>
</dbReference>
<evidence type="ECO:0000256" key="2">
    <source>
        <dbReference type="ARBA" id="ARBA00022614"/>
    </source>
</evidence>
<dbReference type="SUPFAM" id="SSF52540">
    <property type="entry name" value="P-loop containing nucleoside triphosphate hydrolases"/>
    <property type="match status" value="1"/>
</dbReference>
<dbReference type="Pfam" id="PF18052">
    <property type="entry name" value="Rx_N"/>
    <property type="match status" value="1"/>
</dbReference>
<dbReference type="Pfam" id="PF03859">
    <property type="entry name" value="CG-1"/>
    <property type="match status" value="1"/>
</dbReference>
<evidence type="ECO:0000259" key="7">
    <source>
        <dbReference type="PROSITE" id="PS51437"/>
    </source>
</evidence>
<dbReference type="Gene3D" id="3.80.10.10">
    <property type="entry name" value="Ribonuclease Inhibitor"/>
    <property type="match status" value="1"/>
</dbReference>
<dbReference type="SUPFAM" id="SSF52058">
    <property type="entry name" value="L domain-like"/>
    <property type="match status" value="1"/>
</dbReference>
<dbReference type="InterPro" id="IPR032675">
    <property type="entry name" value="LRR_dom_sf"/>
</dbReference>
<dbReference type="GO" id="GO:0003677">
    <property type="term" value="F:DNA binding"/>
    <property type="evidence" value="ECO:0007669"/>
    <property type="project" value="InterPro"/>
</dbReference>
<dbReference type="GO" id="GO:0009626">
    <property type="term" value="P:plant-type hypersensitive response"/>
    <property type="evidence" value="ECO:0007669"/>
    <property type="project" value="UniProtKB-ARBA"/>
</dbReference>
<evidence type="ECO:0000256" key="6">
    <source>
        <dbReference type="ARBA" id="ARBA00023054"/>
    </source>
</evidence>
<reference evidence="8" key="1">
    <citation type="journal article" date="2011" name="Plant Physiol.">
        <title>Comprehensive sequence analysis of 24,783 barley full-length cDNAs derived from 12 clone libraries.</title>
        <authorList>
            <person name="Matsumoto T."/>
            <person name="Tanaka T."/>
            <person name="Sakai H."/>
            <person name="Amano N."/>
            <person name="Kanamori H."/>
            <person name="Kurita K."/>
            <person name="Kikuta A."/>
            <person name="Kamiya K."/>
            <person name="Yamamoto M."/>
            <person name="Ikawa H."/>
            <person name="Fujii N."/>
            <person name="Hori K."/>
            <person name="Itoh T."/>
            <person name="Sato K."/>
        </authorList>
    </citation>
    <scope>NUCLEOTIDE SEQUENCE</scope>
    <source>
        <tissue evidence="8">Shoot and root</tissue>
    </source>
</reference>
<protein>
    <submittedName>
        <fullName evidence="8">Predicted protein</fullName>
    </submittedName>
</protein>
<dbReference type="Pfam" id="PF00931">
    <property type="entry name" value="NB-ARC"/>
    <property type="match status" value="1"/>
</dbReference>
<evidence type="ECO:0000256" key="4">
    <source>
        <dbReference type="ARBA" id="ARBA00022741"/>
    </source>
</evidence>
<dbReference type="AlphaFoldDB" id="F2DZN0"/>
<dbReference type="FunFam" id="1.10.10.10:FF:000322">
    <property type="entry name" value="Probable disease resistance protein At1g63360"/>
    <property type="match status" value="1"/>
</dbReference>
<proteinExistence type="evidence at transcript level"/>
<accession>F2DZN0</accession>
<dbReference type="InterPro" id="IPR058922">
    <property type="entry name" value="WHD_DRP"/>
</dbReference>
<dbReference type="EMBL" id="AK369350">
    <property type="protein sequence ID" value="BAK00552.1"/>
    <property type="molecule type" value="mRNA"/>
</dbReference>
<dbReference type="Pfam" id="PF23598">
    <property type="entry name" value="LRR_14"/>
    <property type="match status" value="1"/>
</dbReference>
<dbReference type="GO" id="GO:0043531">
    <property type="term" value="F:ADP binding"/>
    <property type="evidence" value="ECO:0007669"/>
    <property type="project" value="InterPro"/>
</dbReference>
<dbReference type="PROSITE" id="PS51437">
    <property type="entry name" value="CG_1"/>
    <property type="match status" value="1"/>
</dbReference>
<evidence type="ECO:0000256" key="1">
    <source>
        <dbReference type="ARBA" id="ARBA00008894"/>
    </source>
</evidence>
<keyword evidence="5" id="KW-0611">Plant defense</keyword>
<dbReference type="InterPro" id="IPR002182">
    <property type="entry name" value="NB-ARC"/>
</dbReference>
<dbReference type="PRINTS" id="PR00364">
    <property type="entry name" value="DISEASERSIST"/>
</dbReference>
<comment type="similarity">
    <text evidence="1">Belongs to the disease resistance NB-LRR family.</text>
</comment>
<feature type="domain" description="CG-1" evidence="7">
    <location>
        <begin position="949"/>
        <end position="1075"/>
    </location>
</feature>
<keyword evidence="3" id="KW-0677">Repeat</keyword>
<organism evidence="8">
    <name type="scientific">Hordeum vulgare subsp. vulgare</name>
    <name type="common">Domesticated barley</name>
    <dbReference type="NCBI Taxonomy" id="112509"/>
    <lineage>
        <taxon>Eukaryota</taxon>
        <taxon>Viridiplantae</taxon>
        <taxon>Streptophyta</taxon>
        <taxon>Embryophyta</taxon>
        <taxon>Tracheophyta</taxon>
        <taxon>Spermatophyta</taxon>
        <taxon>Magnoliopsida</taxon>
        <taxon>Liliopsida</taxon>
        <taxon>Poales</taxon>
        <taxon>Poaceae</taxon>
        <taxon>BOP clade</taxon>
        <taxon>Pooideae</taxon>
        <taxon>Triticodae</taxon>
        <taxon>Triticeae</taxon>
        <taxon>Hordeinae</taxon>
        <taxon>Hordeum</taxon>
    </lineage>
</organism>
<dbReference type="InterPro" id="IPR042197">
    <property type="entry name" value="Apaf_helical"/>
</dbReference>
<dbReference type="InterPro" id="IPR041118">
    <property type="entry name" value="Rx_N"/>
</dbReference>
<keyword evidence="6" id="KW-0175">Coiled coil</keyword>
<dbReference type="InterPro" id="IPR044974">
    <property type="entry name" value="Disease_R_plants"/>
</dbReference>
<keyword evidence="4" id="KW-0547">Nucleotide-binding</keyword>
<dbReference type="Pfam" id="PF23559">
    <property type="entry name" value="WHD_DRP"/>
    <property type="match status" value="1"/>
</dbReference>
<keyword evidence="2" id="KW-0433">Leucine-rich repeat</keyword>
<name>F2DZN0_HORVV</name>
<dbReference type="Gene3D" id="1.10.8.430">
    <property type="entry name" value="Helical domain of apoptotic protease-activating factors"/>
    <property type="match status" value="1"/>
</dbReference>
<dbReference type="Gene3D" id="1.10.10.10">
    <property type="entry name" value="Winged helix-like DNA-binding domain superfamily/Winged helix DNA-binding domain"/>
    <property type="match status" value="1"/>
</dbReference>
<dbReference type="SMART" id="SM01076">
    <property type="entry name" value="CG-1"/>
    <property type="match status" value="1"/>
</dbReference>
<dbReference type="GO" id="GO:0042742">
    <property type="term" value="P:defense response to bacterium"/>
    <property type="evidence" value="ECO:0007669"/>
    <property type="project" value="UniProtKB-ARBA"/>
</dbReference>
<dbReference type="InterPro" id="IPR055414">
    <property type="entry name" value="LRR_R13L4/SHOC2-like"/>
</dbReference>
<dbReference type="InterPro" id="IPR005559">
    <property type="entry name" value="CG-1_dom"/>
</dbReference>
<dbReference type="Gene3D" id="1.20.5.4130">
    <property type="match status" value="1"/>
</dbReference>
<evidence type="ECO:0000256" key="3">
    <source>
        <dbReference type="ARBA" id="ARBA00022737"/>
    </source>
</evidence>
<dbReference type="PANTHER" id="PTHR23155:SF1094">
    <property type="entry name" value="OS11G0686400 PROTEIN"/>
    <property type="match status" value="1"/>
</dbReference>